<feature type="region of interest" description="Disordered" evidence="1">
    <location>
        <begin position="1"/>
        <end position="30"/>
    </location>
</feature>
<dbReference type="RefSeq" id="WP_071809802.1">
    <property type="nucleotide sequence ID" value="NZ_MEIA01000545.1"/>
</dbReference>
<proteinExistence type="predicted"/>
<feature type="compositionally biased region" description="Basic residues" evidence="1">
    <location>
        <begin position="1"/>
        <end position="13"/>
    </location>
</feature>
<evidence type="ECO:0000256" key="1">
    <source>
        <dbReference type="SAM" id="MobiDB-lite"/>
    </source>
</evidence>
<comment type="caution">
    <text evidence="2">The sequence shown here is derived from an EMBL/GenBank/DDBJ whole genome shotgun (WGS) entry which is preliminary data.</text>
</comment>
<sequence>MCRSKAHGGRRCTGHSAFTTSSPSSPTTLNVASGNDMVGAQGRIFGRSADRPRASATPLRGDIPDAYPARTVNIAAGSARVGVQGSDPAAGGDTVREVNIRLDNAWVGQQNADTAEVDTPAATPSVVNIAIGNARVGRQGTNFGAIRF</sequence>
<organism evidence="2 3">
    <name type="scientific">Couchioplanes caeruleus subsp. caeruleus</name>
    <dbReference type="NCBI Taxonomy" id="56427"/>
    <lineage>
        <taxon>Bacteria</taxon>
        <taxon>Bacillati</taxon>
        <taxon>Actinomycetota</taxon>
        <taxon>Actinomycetes</taxon>
        <taxon>Micromonosporales</taxon>
        <taxon>Micromonosporaceae</taxon>
        <taxon>Couchioplanes</taxon>
    </lineage>
</organism>
<evidence type="ECO:0000313" key="3">
    <source>
        <dbReference type="Proteomes" id="UP000182486"/>
    </source>
</evidence>
<accession>A0A1K0FXI0</accession>
<dbReference type="EMBL" id="MEIA01000545">
    <property type="protein sequence ID" value="OJF09786.1"/>
    <property type="molecule type" value="Genomic_DNA"/>
</dbReference>
<evidence type="ECO:0000313" key="2">
    <source>
        <dbReference type="EMBL" id="OJF09786.1"/>
    </source>
</evidence>
<reference evidence="2 3" key="1">
    <citation type="submission" date="2016-09" db="EMBL/GenBank/DDBJ databases">
        <title>Couchioplanes caeruleus draft genome sequence.</title>
        <authorList>
            <person name="Sheehan J."/>
            <person name="Caffrey P."/>
        </authorList>
    </citation>
    <scope>NUCLEOTIDE SEQUENCE [LARGE SCALE GENOMIC DNA]</scope>
    <source>
        <strain evidence="2 3">DSM 43634</strain>
    </source>
</reference>
<dbReference type="Proteomes" id="UP000182486">
    <property type="component" value="Unassembled WGS sequence"/>
</dbReference>
<name>A0A1K0FXI0_9ACTN</name>
<gene>
    <name evidence="2" type="ORF">BG844_35530</name>
</gene>
<keyword evidence="3" id="KW-1185">Reference proteome</keyword>
<dbReference type="AlphaFoldDB" id="A0A1K0FXI0"/>
<protein>
    <submittedName>
        <fullName evidence="2">Uncharacterized protein</fullName>
    </submittedName>
</protein>
<feature type="compositionally biased region" description="Low complexity" evidence="1">
    <location>
        <begin position="19"/>
        <end position="28"/>
    </location>
</feature>